<protein>
    <submittedName>
        <fullName evidence="2">Uncharacterized protein</fullName>
    </submittedName>
</protein>
<sequence length="54" mass="6272">MYRTHTPRIPPRQLNENRPFDGTPKVIVVWEDPRTPGGGSWRQSARKRGDTKDI</sequence>
<dbReference type="AlphaFoldDB" id="A0A0B7AFS3"/>
<reference evidence="2" key="1">
    <citation type="submission" date="2014-12" db="EMBL/GenBank/DDBJ databases">
        <title>Insight into the proteome of Arion vulgaris.</title>
        <authorList>
            <person name="Aradska J."/>
            <person name="Bulat T."/>
            <person name="Smidak R."/>
            <person name="Sarate P."/>
            <person name="Gangsoo J."/>
            <person name="Sialana F."/>
            <person name="Bilban M."/>
            <person name="Lubec G."/>
        </authorList>
    </citation>
    <scope>NUCLEOTIDE SEQUENCE</scope>
    <source>
        <tissue evidence="2">Skin</tissue>
    </source>
</reference>
<evidence type="ECO:0000256" key="1">
    <source>
        <dbReference type="SAM" id="MobiDB-lite"/>
    </source>
</evidence>
<accession>A0A0B7AFS3</accession>
<feature type="region of interest" description="Disordered" evidence="1">
    <location>
        <begin position="1"/>
        <end position="54"/>
    </location>
</feature>
<proteinExistence type="predicted"/>
<name>A0A0B7AFS3_9EUPU</name>
<organism evidence="2">
    <name type="scientific">Arion vulgaris</name>
    <dbReference type="NCBI Taxonomy" id="1028688"/>
    <lineage>
        <taxon>Eukaryota</taxon>
        <taxon>Metazoa</taxon>
        <taxon>Spiralia</taxon>
        <taxon>Lophotrochozoa</taxon>
        <taxon>Mollusca</taxon>
        <taxon>Gastropoda</taxon>
        <taxon>Heterobranchia</taxon>
        <taxon>Euthyneura</taxon>
        <taxon>Panpulmonata</taxon>
        <taxon>Eupulmonata</taxon>
        <taxon>Stylommatophora</taxon>
        <taxon>Helicina</taxon>
        <taxon>Arionoidea</taxon>
        <taxon>Arionidae</taxon>
        <taxon>Arion</taxon>
    </lineage>
</organism>
<dbReference type="EMBL" id="HACG01032041">
    <property type="protein sequence ID" value="CEK78906.1"/>
    <property type="molecule type" value="Transcribed_RNA"/>
</dbReference>
<gene>
    <name evidence="2" type="primary">ORF112497</name>
</gene>
<evidence type="ECO:0000313" key="2">
    <source>
        <dbReference type="EMBL" id="CEK78906.1"/>
    </source>
</evidence>